<feature type="non-terminal residue" evidence="1">
    <location>
        <position position="1"/>
    </location>
</feature>
<accession>A0A2M8Q896</accession>
<organism evidence="1 2">
    <name type="scientific">Candidatus Thermofonsia Clade 3 bacterium</name>
    <dbReference type="NCBI Taxonomy" id="2364212"/>
    <lineage>
        <taxon>Bacteria</taxon>
        <taxon>Bacillati</taxon>
        <taxon>Chloroflexota</taxon>
        <taxon>Candidatus Thermofontia</taxon>
        <taxon>Candidatus Thermofonsia Clade 3</taxon>
    </lineage>
</organism>
<comment type="caution">
    <text evidence="1">The sequence shown here is derived from an EMBL/GenBank/DDBJ whole genome shotgun (WGS) entry which is preliminary data.</text>
</comment>
<evidence type="ECO:0000313" key="2">
    <source>
        <dbReference type="Proteomes" id="UP000230790"/>
    </source>
</evidence>
<dbReference type="AlphaFoldDB" id="A0A2M8Q896"/>
<evidence type="ECO:0000313" key="1">
    <source>
        <dbReference type="EMBL" id="PJF46029.1"/>
    </source>
</evidence>
<sequence length="199" mass="22503">IHTYTRRLDPSRIRIDVPYNADGYRHLRDEFGSYKDFLDAVPARLRGLPVFITETDPTEPTTGWEDGRNVGWVRTAYEEIANWNANPAHQPIQALVLYRWPPAGVIHDQPQWSIADRPGIIEDFKQALRALPPEVYRTPAPRPHLAAGAGDRRFATIPRIYTNQHMINALHDAALAMGLTPWALLERAGLSLIQLASAR</sequence>
<dbReference type="EMBL" id="PGTN01000532">
    <property type="protein sequence ID" value="PJF46029.1"/>
    <property type="molecule type" value="Genomic_DNA"/>
</dbReference>
<name>A0A2M8Q896_9CHLR</name>
<dbReference type="Proteomes" id="UP000230790">
    <property type="component" value="Unassembled WGS sequence"/>
</dbReference>
<gene>
    <name evidence="1" type="ORF">CUN48_15880</name>
</gene>
<proteinExistence type="predicted"/>
<protein>
    <submittedName>
        <fullName evidence="1">Uncharacterized protein</fullName>
    </submittedName>
</protein>
<reference evidence="1 2" key="1">
    <citation type="submission" date="2017-11" db="EMBL/GenBank/DDBJ databases">
        <title>Evolution of Phototrophy in the Chloroflexi Phylum Driven by Horizontal Gene Transfer.</title>
        <authorList>
            <person name="Ward L.M."/>
            <person name="Hemp J."/>
            <person name="Shih P.M."/>
            <person name="Mcglynn S.E."/>
            <person name="Fischer W."/>
        </authorList>
    </citation>
    <scope>NUCLEOTIDE SEQUENCE [LARGE SCALE GENOMIC DNA]</scope>
    <source>
        <strain evidence="1">JP3_7</strain>
    </source>
</reference>
<feature type="non-terminal residue" evidence="1">
    <location>
        <position position="199"/>
    </location>
</feature>